<evidence type="ECO:0000313" key="2">
    <source>
        <dbReference type="EMBL" id="BAK33218.1"/>
    </source>
</evidence>
<feature type="domain" description="Xylose isomerase-like TIM barrel" evidence="1">
    <location>
        <begin position="26"/>
        <end position="236"/>
    </location>
</feature>
<dbReference type="AlphaFoldDB" id="F5XHS3"/>
<reference evidence="2 3" key="1">
    <citation type="submission" date="2011-05" db="EMBL/GenBank/DDBJ databases">
        <title>Whole genome sequence of Microlunatus phosphovorus NM-1.</title>
        <authorList>
            <person name="Hosoyama A."/>
            <person name="Sasaki K."/>
            <person name="Harada T."/>
            <person name="Igarashi R."/>
            <person name="Kawakoshi A."/>
            <person name="Sasagawa M."/>
            <person name="Fukada J."/>
            <person name="Nakamura S."/>
            <person name="Katano Y."/>
            <person name="Hanada S."/>
            <person name="Kamagata Y."/>
            <person name="Nakamura N."/>
            <person name="Yamazaki S."/>
            <person name="Fujita N."/>
        </authorList>
    </citation>
    <scope>NUCLEOTIDE SEQUENCE [LARGE SCALE GENOMIC DNA]</scope>
    <source>
        <strain evidence="3">ATCC 700054 / DSM 10555 / JCM 9379 / NBRC 101784 / NCIMB 13414 / VKM Ac-1990 / NM-1</strain>
    </source>
</reference>
<protein>
    <recommendedName>
        <fullName evidence="1">Xylose isomerase-like TIM barrel domain-containing protein</fullName>
    </recommendedName>
</protein>
<dbReference type="Pfam" id="PF01261">
    <property type="entry name" value="AP_endonuc_2"/>
    <property type="match status" value="1"/>
</dbReference>
<dbReference type="PANTHER" id="PTHR12110:SF41">
    <property type="entry name" value="INOSOSE DEHYDRATASE"/>
    <property type="match status" value="1"/>
</dbReference>
<dbReference type="InterPro" id="IPR050312">
    <property type="entry name" value="IolE/XylAMocC-like"/>
</dbReference>
<sequence>MAQPQLSIQLYTVNNLLESDVDGTLAQLAAMGIRQVEAFAFVDRAEQLAEAFAKHGLQAKTGHAPLLSDEVRSPDGMVPAPTHADVFAAAKTLGLEYVIDPFVALERWLTREAIEETANRLNAAAKEAAEHGLKVGYHNHAQEFAADIDGVNGYDYFASLLDEEIMLEVDLFWAATAKIDVLALLGRLGDKVKALHVKDGVVGENPFVVGAPAYDKSTLDQRSAGQGELPLLDFLAAAPSTEFAVIEFDYVPGDMLEAVRGSVEFLHQHGIR</sequence>
<dbReference type="KEGG" id="mph:MLP_02040"/>
<name>F5XHS3_MICPN</name>
<dbReference type="PANTHER" id="PTHR12110">
    <property type="entry name" value="HYDROXYPYRUVATE ISOMERASE"/>
    <property type="match status" value="1"/>
</dbReference>
<dbReference type="SUPFAM" id="SSF51658">
    <property type="entry name" value="Xylose isomerase-like"/>
    <property type="match status" value="1"/>
</dbReference>
<dbReference type="EMBL" id="AP012204">
    <property type="protein sequence ID" value="BAK33218.1"/>
    <property type="molecule type" value="Genomic_DNA"/>
</dbReference>
<keyword evidence="3" id="KW-1185">Reference proteome</keyword>
<dbReference type="InterPro" id="IPR013022">
    <property type="entry name" value="Xyl_isomerase-like_TIM-brl"/>
</dbReference>
<dbReference type="Gene3D" id="3.20.20.150">
    <property type="entry name" value="Divalent-metal-dependent TIM barrel enzymes"/>
    <property type="match status" value="1"/>
</dbReference>
<dbReference type="OrthoDB" id="5182842at2"/>
<gene>
    <name evidence="2" type="ordered locus">MLP_02040</name>
</gene>
<organism evidence="2 3">
    <name type="scientific">Microlunatus phosphovorus (strain ATCC 700054 / DSM 10555 / JCM 9379 / NBRC 101784 / NCIMB 13414 / VKM Ac-1990 / NM-1)</name>
    <dbReference type="NCBI Taxonomy" id="1032480"/>
    <lineage>
        <taxon>Bacteria</taxon>
        <taxon>Bacillati</taxon>
        <taxon>Actinomycetota</taxon>
        <taxon>Actinomycetes</taxon>
        <taxon>Propionibacteriales</taxon>
        <taxon>Propionibacteriaceae</taxon>
        <taxon>Microlunatus</taxon>
    </lineage>
</organism>
<dbReference type="Proteomes" id="UP000007947">
    <property type="component" value="Chromosome"/>
</dbReference>
<dbReference type="RefSeq" id="WP_013861107.1">
    <property type="nucleotide sequence ID" value="NC_015635.1"/>
</dbReference>
<accession>F5XHS3</accession>
<proteinExistence type="predicted"/>
<dbReference type="eggNOG" id="COG1082">
    <property type="taxonomic scope" value="Bacteria"/>
</dbReference>
<dbReference type="InterPro" id="IPR036237">
    <property type="entry name" value="Xyl_isomerase-like_sf"/>
</dbReference>
<dbReference type="HOGENOM" id="CLU_059523_1_2_11"/>
<dbReference type="STRING" id="1032480.MLP_02040"/>
<evidence type="ECO:0000313" key="3">
    <source>
        <dbReference type="Proteomes" id="UP000007947"/>
    </source>
</evidence>
<evidence type="ECO:0000259" key="1">
    <source>
        <dbReference type="Pfam" id="PF01261"/>
    </source>
</evidence>